<reference evidence="6" key="1">
    <citation type="journal article" date="2014" name="PLoS ONE">
        <title>The genome and linkage map of the northern pike (Esox lucius): conserved synteny revealed between the salmonid sister group and the Neoteleostei.</title>
        <authorList>
            <person name="Rondeau E.B."/>
            <person name="Minkley D.R."/>
            <person name="Leong J.S."/>
            <person name="Messmer A.M."/>
            <person name="Jantzen J.R."/>
            <person name="von Schalburg K.R."/>
            <person name="Lemon C."/>
            <person name="Bird N.H."/>
            <person name="Koop B.F."/>
        </authorList>
    </citation>
    <scope>NUCLEOTIDE SEQUENCE</scope>
</reference>
<comment type="subcellular location">
    <subcellularLocation>
        <location evidence="1">Membrane</location>
    </subcellularLocation>
</comment>
<dbReference type="Pfam" id="PF07686">
    <property type="entry name" value="V-set"/>
    <property type="match status" value="1"/>
</dbReference>
<dbReference type="STRING" id="8010.ENSELUP00000014189"/>
<sequence length="205" mass="22448">QCQRVVGGHVTFSCLFMLAENNNKYFCKETCSGEDILVETKGNRNVNQGRYSIEDYGNGHVTVTIKDLKKSDSGTYWCGVERVGVDNIVTVCTSPIPSIHTAPPTTKPSTVPPTSRVFTTLPNIPGTSPNVSKMFLTSAAGIIYLSYYQTVAVILQAFHSRGNQSCQFGHISLLVSFSVSQCLRFKYIDKAFIGTSCICLHCQGK</sequence>
<dbReference type="InterPro" id="IPR036179">
    <property type="entry name" value="Ig-like_dom_sf"/>
</dbReference>
<keyword evidence="2" id="KW-0812">Transmembrane</keyword>
<name>A0A3P8YC82_ESOLU</name>
<dbReference type="PANTHER" id="PTHR11860:SF87">
    <property type="entry name" value="CMRF35-LIKE MOLECULE 8"/>
    <property type="match status" value="1"/>
</dbReference>
<dbReference type="SUPFAM" id="SSF48726">
    <property type="entry name" value="Immunoglobulin"/>
    <property type="match status" value="1"/>
</dbReference>
<protein>
    <recommendedName>
        <fullName evidence="4">Immunoglobulin V-set domain-containing protein</fullName>
    </recommendedName>
</protein>
<evidence type="ECO:0000259" key="4">
    <source>
        <dbReference type="Pfam" id="PF07686"/>
    </source>
</evidence>
<dbReference type="GO" id="GO:0005886">
    <property type="term" value="C:plasma membrane"/>
    <property type="evidence" value="ECO:0007669"/>
    <property type="project" value="TreeGrafter"/>
</dbReference>
<dbReference type="Bgee" id="ENSELUG00000014249">
    <property type="expression patterns" value="Expressed in head kidney and 10 other cell types or tissues"/>
</dbReference>
<dbReference type="InParanoid" id="A0A3P8YC82"/>
<dbReference type="GO" id="GO:0004888">
    <property type="term" value="F:transmembrane signaling receptor activity"/>
    <property type="evidence" value="ECO:0007669"/>
    <property type="project" value="TreeGrafter"/>
</dbReference>
<evidence type="ECO:0000256" key="2">
    <source>
        <dbReference type="ARBA" id="ARBA00022692"/>
    </source>
</evidence>
<feature type="domain" description="Immunoglobulin V-set" evidence="4">
    <location>
        <begin position="5"/>
        <end position="80"/>
    </location>
</feature>
<dbReference type="PANTHER" id="PTHR11860">
    <property type="entry name" value="POLYMERIC-IMMUNOGLOBULIN RECEPTOR"/>
    <property type="match status" value="1"/>
</dbReference>
<dbReference type="GeneTree" id="ENSGT01100000263603"/>
<keyword evidence="3" id="KW-0472">Membrane</keyword>
<dbReference type="InterPro" id="IPR013783">
    <property type="entry name" value="Ig-like_fold"/>
</dbReference>
<organism evidence="5 6">
    <name type="scientific">Esox lucius</name>
    <name type="common">Northern pike</name>
    <dbReference type="NCBI Taxonomy" id="8010"/>
    <lineage>
        <taxon>Eukaryota</taxon>
        <taxon>Metazoa</taxon>
        <taxon>Chordata</taxon>
        <taxon>Craniata</taxon>
        <taxon>Vertebrata</taxon>
        <taxon>Euteleostomi</taxon>
        <taxon>Actinopterygii</taxon>
        <taxon>Neopterygii</taxon>
        <taxon>Teleostei</taxon>
        <taxon>Protacanthopterygii</taxon>
        <taxon>Esociformes</taxon>
        <taxon>Esocidae</taxon>
        <taxon>Esox</taxon>
    </lineage>
</organism>
<evidence type="ECO:0000313" key="6">
    <source>
        <dbReference type="Proteomes" id="UP000265140"/>
    </source>
</evidence>
<proteinExistence type="predicted"/>
<dbReference type="InterPro" id="IPR050671">
    <property type="entry name" value="CD300_family_receptors"/>
</dbReference>
<dbReference type="Gene3D" id="2.60.40.10">
    <property type="entry name" value="Immunoglobulins"/>
    <property type="match status" value="1"/>
</dbReference>
<evidence type="ECO:0000256" key="3">
    <source>
        <dbReference type="ARBA" id="ARBA00023136"/>
    </source>
</evidence>
<reference evidence="5" key="2">
    <citation type="submission" date="2020-02" db="EMBL/GenBank/DDBJ databases">
        <title>Esox lucius (northern pike) genome, fEsoLuc1, primary haplotype.</title>
        <authorList>
            <person name="Myers G."/>
            <person name="Karagic N."/>
            <person name="Meyer A."/>
            <person name="Pippel M."/>
            <person name="Reichard M."/>
            <person name="Winkler S."/>
            <person name="Tracey A."/>
            <person name="Sims Y."/>
            <person name="Howe K."/>
            <person name="Rhie A."/>
            <person name="Formenti G."/>
            <person name="Durbin R."/>
            <person name="Fedrigo O."/>
            <person name="Jarvis E.D."/>
        </authorList>
    </citation>
    <scope>NUCLEOTIDE SEQUENCE [LARGE SCALE GENOMIC DNA]</scope>
</reference>
<accession>A0A3P8YC82</accession>
<dbReference type="Ensembl" id="ENSELUT00000022911.3">
    <property type="protein sequence ID" value="ENSELUP00000014189.3"/>
    <property type="gene ID" value="ENSELUG00000014249.3"/>
</dbReference>
<keyword evidence="6" id="KW-1185">Reference proteome</keyword>
<reference evidence="5" key="3">
    <citation type="submission" date="2025-08" db="UniProtKB">
        <authorList>
            <consortium name="Ensembl"/>
        </authorList>
    </citation>
    <scope>IDENTIFICATION</scope>
</reference>
<dbReference type="OMA" id="CTHTNAG"/>
<reference evidence="5" key="4">
    <citation type="submission" date="2025-09" db="UniProtKB">
        <authorList>
            <consortium name="Ensembl"/>
        </authorList>
    </citation>
    <scope>IDENTIFICATION</scope>
</reference>
<dbReference type="InterPro" id="IPR013106">
    <property type="entry name" value="Ig_V-set"/>
</dbReference>
<evidence type="ECO:0000256" key="1">
    <source>
        <dbReference type="ARBA" id="ARBA00004370"/>
    </source>
</evidence>
<dbReference type="AlphaFoldDB" id="A0A3P8YC82"/>
<evidence type="ECO:0000313" key="5">
    <source>
        <dbReference type="Ensembl" id="ENSELUP00000014189.3"/>
    </source>
</evidence>
<dbReference type="Proteomes" id="UP000265140">
    <property type="component" value="Chromosome 9"/>
</dbReference>